<sequence length="791" mass="86586">MSDSAVSPPWHRRFSPRSFRGKFILVVGAAVLFDMLLGGGIALWNVQRLSRDAAQQVGAGLTKASREYLQTYIDATALRANLLFERVHSEVGVLSGTMQAMIDHPETAKAIGDAIAKDRTLSTPLVYNAAGDWAQNLPGAPGTTSVWSYLLDSNHQPIPGAQDRVRESALFDILGPTLMQTGSKKLQVYYVGPKTLPVMRATPAPELAQTFDKLYPGHNKANFWDFFFPGIYEDWQTWLDKPSSRPLDDVTTITAPYIDANSGKQIVSFFRPLWTADRKSVAGMAAADVTLDQLIDLVQSVKVAETGFGFLVMSNGNVVAVNSAGEQTLGVVTASGAAGQGVTGLDRSLKKSDQPAIVALSMPTDNKPDIQHILLKQNGEDVPYIVVLKQLEPTNLWDNGPIVKETMTLGFVVPEREIYASLIAAQSDISAATNRILKYQIMTVLISLFVVFVAIFGISKRITAGLSALAAAARQLQSKDYSVRVDIPTKDEVGEVGVAFNRMAEEISYHTENLEQLVEDRTRDLENANSEISSLNEKLRGENIRMGAELDVARQIQMMVLPKERELSTISGVEIAAYMRPADEVGGDYYDVLRDGQRFKVGIGDVTGHGLESGVLMLMVQSVARALQETGEGGPLQFLDWLNRAIFKNLERTNSDKHLSLAFLDYENDKLTLSGQHEEVVVIRAGGGVERIDTIDLGFPIGLEMDIAPFVATYDIPFTTGDVVVLHTDGVTEAEGAKGELFGLDRLVESTRQRHASSAQEIKDGIVEDLMTHIGSRKIHDDITLVVMRHR</sequence>
<organism evidence="5 6">
    <name type="scientific">Labrys miyagiensis</name>
    <dbReference type="NCBI Taxonomy" id="346912"/>
    <lineage>
        <taxon>Bacteria</taxon>
        <taxon>Pseudomonadati</taxon>
        <taxon>Pseudomonadota</taxon>
        <taxon>Alphaproteobacteria</taxon>
        <taxon>Hyphomicrobiales</taxon>
        <taxon>Xanthobacteraceae</taxon>
        <taxon>Labrys</taxon>
    </lineage>
</organism>
<protein>
    <recommendedName>
        <fullName evidence="4">HAMP domain-containing protein</fullName>
    </recommendedName>
</protein>
<evidence type="ECO:0000256" key="2">
    <source>
        <dbReference type="SAM" id="Coils"/>
    </source>
</evidence>
<dbReference type="CDD" id="cd06225">
    <property type="entry name" value="HAMP"/>
    <property type="match status" value="1"/>
</dbReference>
<keyword evidence="1" id="KW-0378">Hydrolase</keyword>
<dbReference type="Gene3D" id="6.10.340.10">
    <property type="match status" value="1"/>
</dbReference>
<dbReference type="InterPro" id="IPR003660">
    <property type="entry name" value="HAMP_dom"/>
</dbReference>
<dbReference type="SMART" id="SM00304">
    <property type="entry name" value="HAMP"/>
    <property type="match status" value="1"/>
</dbReference>
<keyword evidence="2" id="KW-0175">Coiled coil</keyword>
<keyword evidence="3" id="KW-0472">Membrane</keyword>
<evidence type="ECO:0000259" key="4">
    <source>
        <dbReference type="PROSITE" id="PS50885"/>
    </source>
</evidence>
<dbReference type="InterPro" id="IPR036457">
    <property type="entry name" value="PPM-type-like_dom_sf"/>
</dbReference>
<dbReference type="InterPro" id="IPR001932">
    <property type="entry name" value="PPM-type_phosphatase-like_dom"/>
</dbReference>
<dbReference type="Pfam" id="PF07228">
    <property type="entry name" value="SpoIIE"/>
    <property type="match status" value="1"/>
</dbReference>
<proteinExistence type="predicted"/>
<keyword evidence="3" id="KW-1133">Transmembrane helix</keyword>
<evidence type="ECO:0000313" key="5">
    <source>
        <dbReference type="EMBL" id="GLS22256.1"/>
    </source>
</evidence>
<gene>
    <name evidence="5" type="primary">sigB</name>
    <name evidence="5" type="ORF">GCM10007874_52730</name>
</gene>
<feature type="transmembrane region" description="Helical" evidence="3">
    <location>
        <begin position="23"/>
        <end position="44"/>
    </location>
</feature>
<dbReference type="Pfam" id="PF00672">
    <property type="entry name" value="HAMP"/>
    <property type="match status" value="1"/>
</dbReference>
<dbReference type="Gene3D" id="3.30.450.20">
    <property type="entry name" value="PAS domain"/>
    <property type="match status" value="2"/>
</dbReference>
<dbReference type="CDD" id="cd18773">
    <property type="entry name" value="PDC1_HK_sensor"/>
    <property type="match status" value="1"/>
</dbReference>
<dbReference type="EMBL" id="BSPC01000058">
    <property type="protein sequence ID" value="GLS22256.1"/>
    <property type="molecule type" value="Genomic_DNA"/>
</dbReference>
<feature type="coiled-coil region" evidence="2">
    <location>
        <begin position="511"/>
        <end position="545"/>
    </location>
</feature>
<dbReference type="SUPFAM" id="SSF158472">
    <property type="entry name" value="HAMP domain-like"/>
    <property type="match status" value="1"/>
</dbReference>
<feature type="domain" description="HAMP" evidence="4">
    <location>
        <begin position="460"/>
        <end position="512"/>
    </location>
</feature>
<name>A0ABQ6CPG4_9HYPH</name>
<comment type="caution">
    <text evidence="5">The sequence shown here is derived from an EMBL/GenBank/DDBJ whole genome shotgun (WGS) entry which is preliminary data.</text>
</comment>
<dbReference type="PANTHER" id="PTHR43156">
    <property type="entry name" value="STAGE II SPORULATION PROTEIN E-RELATED"/>
    <property type="match status" value="1"/>
</dbReference>
<dbReference type="SMART" id="SM00331">
    <property type="entry name" value="PP2C_SIG"/>
    <property type="match status" value="1"/>
</dbReference>
<feature type="transmembrane region" description="Helical" evidence="3">
    <location>
        <begin position="439"/>
        <end position="458"/>
    </location>
</feature>
<keyword evidence="6" id="KW-1185">Reference proteome</keyword>
<dbReference type="Proteomes" id="UP001156882">
    <property type="component" value="Unassembled WGS sequence"/>
</dbReference>
<accession>A0ABQ6CPG4</accession>
<evidence type="ECO:0000256" key="1">
    <source>
        <dbReference type="ARBA" id="ARBA00022801"/>
    </source>
</evidence>
<dbReference type="PANTHER" id="PTHR43156:SF2">
    <property type="entry name" value="STAGE II SPORULATION PROTEIN E"/>
    <property type="match status" value="1"/>
</dbReference>
<reference evidence="6" key="1">
    <citation type="journal article" date="2019" name="Int. J. Syst. Evol. Microbiol.">
        <title>The Global Catalogue of Microorganisms (GCM) 10K type strain sequencing project: providing services to taxonomists for standard genome sequencing and annotation.</title>
        <authorList>
            <consortium name="The Broad Institute Genomics Platform"/>
            <consortium name="The Broad Institute Genome Sequencing Center for Infectious Disease"/>
            <person name="Wu L."/>
            <person name="Ma J."/>
        </authorList>
    </citation>
    <scope>NUCLEOTIDE SEQUENCE [LARGE SCALE GENOMIC DNA]</scope>
    <source>
        <strain evidence="6">NBRC 101365</strain>
    </source>
</reference>
<dbReference type="RefSeq" id="WP_284315223.1">
    <property type="nucleotide sequence ID" value="NZ_BSPC01000058.1"/>
</dbReference>
<dbReference type="InterPro" id="IPR052016">
    <property type="entry name" value="Bact_Sigma-Reg"/>
</dbReference>
<evidence type="ECO:0000313" key="6">
    <source>
        <dbReference type="Proteomes" id="UP001156882"/>
    </source>
</evidence>
<dbReference type="Gene3D" id="3.60.40.10">
    <property type="entry name" value="PPM-type phosphatase domain"/>
    <property type="match status" value="1"/>
</dbReference>
<dbReference type="SUPFAM" id="SSF81606">
    <property type="entry name" value="PP2C-like"/>
    <property type="match status" value="1"/>
</dbReference>
<evidence type="ECO:0000256" key="3">
    <source>
        <dbReference type="SAM" id="Phobius"/>
    </source>
</evidence>
<dbReference type="PROSITE" id="PS50885">
    <property type="entry name" value="HAMP"/>
    <property type="match status" value="1"/>
</dbReference>
<keyword evidence="3" id="KW-0812">Transmembrane</keyword>